<reference evidence="1 2" key="1">
    <citation type="journal article" date="2015" name="Genome Announc.">
        <title>Complete Genome Sequencing of Stenotrophomonas acidaminiphila ZAC14D2_NAIMI4_2, a Multidrug-Resistant Strain Isolated from Sediments of a Polluted River in Mexico, Uncovers New Antibiotic Resistance Genes and a Novel Class-II Lasso Peptide Biosynthesis Gene Cluster.</title>
        <authorList>
            <person name="Vinuesa P."/>
            <person name="Ochoa-Sanchez L.E."/>
        </authorList>
    </citation>
    <scope>NUCLEOTIDE SEQUENCE [LARGE SCALE GENOMIC DNA]</scope>
    <source>
        <strain evidence="1 2">ZAC14D2_NAIMI4_2</strain>
    </source>
</reference>
<dbReference type="EMBL" id="CP012900">
    <property type="protein sequence ID" value="ALJ26885.1"/>
    <property type="molecule type" value="Genomic_DNA"/>
</dbReference>
<keyword evidence="2" id="KW-1185">Reference proteome</keyword>
<evidence type="ECO:0000313" key="2">
    <source>
        <dbReference type="Proteomes" id="UP000061010"/>
    </source>
</evidence>
<sequence length="138" mass="15489">MARPQNRSQLMDRLGAVQLNTVWSWCGVNDSERKVYFSIWTDNSCTHDGAKAYLVQGPEWGISENGGKSPARNDQDAKLALVFEQGYEPWCYFIEAKDRSAHPREIGSTLTSFVLLLKLDRRADGSIVGTPLKRVEIG</sequence>
<organism evidence="1 2">
    <name type="scientific">Stenotrophomonas acidaminiphila</name>
    <dbReference type="NCBI Taxonomy" id="128780"/>
    <lineage>
        <taxon>Bacteria</taxon>
        <taxon>Pseudomonadati</taxon>
        <taxon>Pseudomonadota</taxon>
        <taxon>Gammaproteobacteria</taxon>
        <taxon>Lysobacterales</taxon>
        <taxon>Lysobacteraceae</taxon>
        <taxon>Stenotrophomonas</taxon>
    </lineage>
</organism>
<protein>
    <submittedName>
        <fullName evidence="1">Uncharacterized protein</fullName>
    </submittedName>
</protein>
<proteinExistence type="predicted"/>
<name>A0A0S1AVP5_9GAMM</name>
<dbReference type="KEGG" id="sacz:AOT14_04350"/>
<accession>A0A0S1AVP5</accession>
<dbReference type="RefSeq" id="WP_162486334.1">
    <property type="nucleotide sequence ID" value="NZ_JALCCJ010000013.1"/>
</dbReference>
<evidence type="ECO:0000313" key="1">
    <source>
        <dbReference type="EMBL" id="ALJ26885.1"/>
    </source>
</evidence>
<dbReference type="Proteomes" id="UP000061010">
    <property type="component" value="Chromosome"/>
</dbReference>
<dbReference type="PATRIC" id="fig|128780.6.peg.443"/>
<dbReference type="AlphaFoldDB" id="A0A0S1AVP5"/>
<gene>
    <name evidence="1" type="ORF">AOT14_04350</name>
</gene>